<evidence type="ECO:0000313" key="2">
    <source>
        <dbReference type="Proteomes" id="UP000034562"/>
    </source>
</evidence>
<sequence>MRSGQALLTRALTGQALLTTELPRRVFLMSRGKDSNLQPLLYKSIAQPLSYPGIRGLYQIDLIFDIDSKSAAIYHRSIMLDNRIVSRLYNKIGLSANEIAHKYNISVWRVISFMRRNKILRRKPYETQKLQFERKELSFHKKEHLQKNDQKLLLSGLCLYWAEGSKANKAAVDFANCNERMLLIFLKMLREIYVVDESRLRVYIYCFANQNSEELIKYWSLQLKIPPTQFSKPYIRKDFKIEKIGKMPLGLIHIRYYDQKLLRQIISDIDIIATSLLNRSWDGGVVNRI</sequence>
<gene>
    <name evidence="1" type="ORF">UU12_C0024G0010</name>
</gene>
<evidence type="ECO:0000313" key="1">
    <source>
        <dbReference type="EMBL" id="KKR70304.1"/>
    </source>
</evidence>
<protein>
    <submittedName>
        <fullName evidence="1">Uncharacterized protein</fullName>
    </submittedName>
</protein>
<reference evidence="1 2" key="1">
    <citation type="journal article" date="2015" name="Nature">
        <title>rRNA introns, odd ribosomes, and small enigmatic genomes across a large radiation of phyla.</title>
        <authorList>
            <person name="Brown C.T."/>
            <person name="Hug L.A."/>
            <person name="Thomas B.C."/>
            <person name="Sharon I."/>
            <person name="Castelle C.J."/>
            <person name="Singh A."/>
            <person name="Wilkins M.J."/>
            <person name="Williams K.H."/>
            <person name="Banfield J.F."/>
        </authorList>
    </citation>
    <scope>NUCLEOTIDE SEQUENCE [LARGE SCALE GENOMIC DNA]</scope>
</reference>
<name>A0A0G0SZW1_9BACT</name>
<dbReference type="EMBL" id="LBZK01000024">
    <property type="protein sequence ID" value="KKR70304.1"/>
    <property type="molecule type" value="Genomic_DNA"/>
</dbReference>
<comment type="caution">
    <text evidence="1">The sequence shown here is derived from an EMBL/GenBank/DDBJ whole genome shotgun (WGS) entry which is preliminary data.</text>
</comment>
<proteinExistence type="predicted"/>
<dbReference type="Proteomes" id="UP000034562">
    <property type="component" value="Unassembled WGS sequence"/>
</dbReference>
<accession>A0A0G0SZW1</accession>
<organism evidence="1 2">
    <name type="scientific">Candidatus Woesebacteria bacterium GW2011_GWA2_40_7b</name>
    <dbReference type="NCBI Taxonomy" id="1618563"/>
    <lineage>
        <taxon>Bacteria</taxon>
        <taxon>Candidatus Woeseibacteriota</taxon>
    </lineage>
</organism>
<dbReference type="AlphaFoldDB" id="A0A0G0SZW1"/>